<comment type="caution">
    <text evidence="11">The sequence shown here is derived from an EMBL/GenBank/DDBJ whole genome shotgun (WGS) entry which is preliminary data.</text>
</comment>
<proteinExistence type="inferred from homology"/>
<dbReference type="PANTHER" id="PTHR28570:SF2">
    <property type="entry name" value="M18 FAMILY AMINOPEPTIDASE 1-RELATED"/>
    <property type="match status" value="1"/>
</dbReference>
<dbReference type="GO" id="GO:0008270">
    <property type="term" value="F:zinc ion binding"/>
    <property type="evidence" value="ECO:0007669"/>
    <property type="project" value="InterPro"/>
</dbReference>
<dbReference type="Pfam" id="PF02127">
    <property type="entry name" value="Peptidase_M18"/>
    <property type="match status" value="1"/>
</dbReference>
<accession>A0A0R2SZG5</accession>
<dbReference type="SUPFAM" id="SSF53187">
    <property type="entry name" value="Zn-dependent exopeptidases"/>
    <property type="match status" value="1"/>
</dbReference>
<dbReference type="GO" id="GO:0004177">
    <property type="term" value="F:aminopeptidase activity"/>
    <property type="evidence" value="ECO:0007669"/>
    <property type="project" value="UniProtKB-KW"/>
</dbReference>
<dbReference type="GO" id="GO:0006508">
    <property type="term" value="P:proteolysis"/>
    <property type="evidence" value="ECO:0007669"/>
    <property type="project" value="UniProtKB-KW"/>
</dbReference>
<evidence type="ECO:0000256" key="7">
    <source>
        <dbReference type="ARBA" id="ARBA00022833"/>
    </source>
</evidence>
<dbReference type="Proteomes" id="UP000051242">
    <property type="component" value="Unassembled WGS sequence"/>
</dbReference>
<keyword evidence="3 9" id="KW-0031">Aminopeptidase</keyword>
<comment type="similarity">
    <text evidence="2 9">Belongs to the peptidase M18 family.</text>
</comment>
<dbReference type="Gene3D" id="2.30.250.10">
    <property type="entry name" value="Aminopeptidase i, Domain 2"/>
    <property type="match status" value="1"/>
</dbReference>
<dbReference type="AlphaFoldDB" id="A0A0R2SZG5"/>
<dbReference type="PANTHER" id="PTHR28570">
    <property type="entry name" value="ASPARTYL AMINOPEPTIDASE"/>
    <property type="match status" value="1"/>
</dbReference>
<dbReference type="GO" id="GO:0005737">
    <property type="term" value="C:cytoplasm"/>
    <property type="evidence" value="ECO:0007669"/>
    <property type="project" value="UniProtKB-ARBA"/>
</dbReference>
<gene>
    <name evidence="11" type="ORF">ABR85_05160</name>
</gene>
<evidence type="ECO:0000256" key="9">
    <source>
        <dbReference type="RuleBase" id="RU004386"/>
    </source>
</evidence>
<keyword evidence="7 9" id="KW-0862">Zinc</keyword>
<keyword evidence="8 9" id="KW-0482">Metalloprotease</keyword>
<evidence type="ECO:0000256" key="2">
    <source>
        <dbReference type="ARBA" id="ARBA00008290"/>
    </source>
</evidence>
<dbReference type="InterPro" id="IPR023358">
    <property type="entry name" value="Peptidase_M18_dom2"/>
</dbReference>
<evidence type="ECO:0000256" key="8">
    <source>
        <dbReference type="ARBA" id="ARBA00023049"/>
    </source>
</evidence>
<keyword evidence="6 9" id="KW-0378">Hydrolase</keyword>
<evidence type="ECO:0000256" key="6">
    <source>
        <dbReference type="ARBA" id="ARBA00022801"/>
    </source>
</evidence>
<evidence type="ECO:0000256" key="5">
    <source>
        <dbReference type="ARBA" id="ARBA00022723"/>
    </source>
</evidence>
<sequence length="500" mass="54035">MSLNQPKNPRALGAIGALLSRAAIAAMGVSFVINVLFSSIASAQEACSDRLDCASSWVGISADERAEVFAFAEDYKGFIAKARTELSFVTEAIAFAEENGFAALTPATRLVPGAKLYEVNRDRTITLMVIGENGLQEGFHVVGAHIDSPRLELKGRPLYENSEFALFQTNYHGGIKFHQWTNLPLALMGRVDKKDGTSVTIEIGLDPSDPIFMIPELSPHVDRSRNAKTLSEFLGPEDLDPVIAHIPDTQEGGGVGDQVLAFLAAEYGISKADLVSAELSLVPAGAPRDMGFDRGLIAAYGQDDRLAGYATLRAIAAVERPQTTTVAYFVDNEEVGNRNNTGAGSDYFADLLSRLLYTELGSDYREPLFRQALRATKFISIDVNPGVNPMNPGAWELGNAPKLSYGVNLKLYGQGNTANSEFMAWTRALLDDNQVPWQTATYKVGSAGGGTIGGEFSSQNIEVIDFGVPLLSIHTPYAVSSKIDVHSLYKAARAFYAYRD</sequence>
<reference evidence="11 12" key="1">
    <citation type="submission" date="2015-10" db="EMBL/GenBank/DDBJ databases">
        <title>Metagenome-Assembled Genomes uncover a global brackish microbiome.</title>
        <authorList>
            <person name="Hugerth L.W."/>
            <person name="Larsson J."/>
            <person name="Alneberg J."/>
            <person name="Lindh M.V."/>
            <person name="Legrand C."/>
            <person name="Pinhassi J."/>
            <person name="Andersson A.F."/>
        </authorList>
    </citation>
    <scope>NUCLEOTIDE SEQUENCE [LARGE SCALE GENOMIC DNA]</scope>
    <source>
        <strain evidence="11">BACL22 MAG-120619-bin3</strain>
    </source>
</reference>
<evidence type="ECO:0000313" key="12">
    <source>
        <dbReference type="Proteomes" id="UP000051242"/>
    </source>
</evidence>
<evidence type="ECO:0000256" key="4">
    <source>
        <dbReference type="ARBA" id="ARBA00022670"/>
    </source>
</evidence>
<keyword evidence="4 9" id="KW-0645">Protease</keyword>
<keyword evidence="5 9" id="KW-0479">Metal-binding</keyword>
<organism evidence="11 12">
    <name type="scientific">OM182 bacterium BACL3 MAG-120619-bin3</name>
    <dbReference type="NCBI Taxonomy" id="1655593"/>
    <lineage>
        <taxon>Bacteria</taxon>
        <taxon>Pseudomonadati</taxon>
        <taxon>Pseudomonadota</taxon>
        <taxon>Gammaproteobacteria</taxon>
        <taxon>OMG group</taxon>
        <taxon>OM182 clade</taxon>
    </lineage>
</organism>
<dbReference type="Gene3D" id="3.40.630.10">
    <property type="entry name" value="Zn peptidases"/>
    <property type="match status" value="1"/>
</dbReference>
<dbReference type="EMBL" id="LICD01000108">
    <property type="protein sequence ID" value="KRO80421.1"/>
    <property type="molecule type" value="Genomic_DNA"/>
</dbReference>
<dbReference type="InterPro" id="IPR001948">
    <property type="entry name" value="Peptidase_M18"/>
</dbReference>
<dbReference type="EC" id="3.4.11.-" evidence="10"/>
<dbReference type="SUPFAM" id="SSF101821">
    <property type="entry name" value="Aminopeptidase/glucanase lid domain"/>
    <property type="match status" value="1"/>
</dbReference>
<dbReference type="PRINTS" id="PR00932">
    <property type="entry name" value="AMINO1PTASE"/>
</dbReference>
<protein>
    <recommendedName>
        <fullName evidence="10">M18 family aminopeptidase</fullName>
        <ecNumber evidence="10">3.4.11.-</ecNumber>
    </recommendedName>
</protein>
<evidence type="ECO:0000256" key="3">
    <source>
        <dbReference type="ARBA" id="ARBA00022438"/>
    </source>
</evidence>
<comment type="cofactor">
    <cofactor evidence="1 10">
        <name>Zn(2+)</name>
        <dbReference type="ChEBI" id="CHEBI:29105"/>
    </cofactor>
</comment>
<dbReference type="GO" id="GO:0008237">
    <property type="term" value="F:metallopeptidase activity"/>
    <property type="evidence" value="ECO:0007669"/>
    <property type="project" value="UniProtKB-KW"/>
</dbReference>
<evidence type="ECO:0000256" key="10">
    <source>
        <dbReference type="RuleBase" id="RU004387"/>
    </source>
</evidence>
<name>A0A0R2SZG5_9GAMM</name>
<evidence type="ECO:0000313" key="11">
    <source>
        <dbReference type="EMBL" id="KRO80421.1"/>
    </source>
</evidence>
<evidence type="ECO:0000256" key="1">
    <source>
        <dbReference type="ARBA" id="ARBA00001947"/>
    </source>
</evidence>